<name>A0ABY9KX07_9BACI</name>
<feature type="transmembrane region" description="Helical" evidence="8">
    <location>
        <begin position="66"/>
        <end position="87"/>
    </location>
</feature>
<dbReference type="PANTHER" id="PTHR30614">
    <property type="entry name" value="MEMBRANE COMPONENT OF AMINO ACID ABC TRANSPORTER"/>
    <property type="match status" value="1"/>
</dbReference>
<keyword evidence="11" id="KW-1185">Reference proteome</keyword>
<dbReference type="InterPro" id="IPR010065">
    <property type="entry name" value="AA_ABC_transptr_permease_3TM"/>
</dbReference>
<evidence type="ECO:0000256" key="7">
    <source>
        <dbReference type="ARBA" id="ARBA00023136"/>
    </source>
</evidence>
<protein>
    <submittedName>
        <fullName evidence="10">Amino acid ABC transporter permease</fullName>
    </submittedName>
</protein>
<comment type="similarity">
    <text evidence="8">Belongs to the binding-protein-dependent transport system permease family.</text>
</comment>
<keyword evidence="7 8" id="KW-0472">Membrane</keyword>
<organism evidence="10 11">
    <name type="scientific">Aciduricibacillus chroicocephali</name>
    <dbReference type="NCBI Taxonomy" id="3054939"/>
    <lineage>
        <taxon>Bacteria</taxon>
        <taxon>Bacillati</taxon>
        <taxon>Bacillota</taxon>
        <taxon>Bacilli</taxon>
        <taxon>Bacillales</taxon>
        <taxon>Bacillaceae</taxon>
        <taxon>Aciduricibacillus</taxon>
    </lineage>
</organism>
<feature type="transmembrane region" description="Helical" evidence="8">
    <location>
        <begin position="25"/>
        <end position="54"/>
    </location>
</feature>
<proteinExistence type="inferred from homology"/>
<keyword evidence="2 8" id="KW-0813">Transport</keyword>
<dbReference type="InterPro" id="IPR000515">
    <property type="entry name" value="MetI-like"/>
</dbReference>
<keyword evidence="5" id="KW-0029">Amino-acid transport</keyword>
<accession>A0ABY9KX07</accession>
<dbReference type="Pfam" id="PF00528">
    <property type="entry name" value="BPD_transp_1"/>
    <property type="match status" value="1"/>
</dbReference>
<evidence type="ECO:0000313" key="10">
    <source>
        <dbReference type="EMBL" id="WLV25416.1"/>
    </source>
</evidence>
<dbReference type="InterPro" id="IPR043429">
    <property type="entry name" value="ArtM/GltK/GlnP/TcyL/YhdX-like"/>
</dbReference>
<keyword evidence="4 8" id="KW-0812">Transmembrane</keyword>
<comment type="subcellular location">
    <subcellularLocation>
        <location evidence="1 8">Cell membrane</location>
        <topology evidence="1 8">Multi-pass membrane protein</topology>
    </subcellularLocation>
</comment>
<dbReference type="PROSITE" id="PS50928">
    <property type="entry name" value="ABC_TM1"/>
    <property type="match status" value="1"/>
</dbReference>
<evidence type="ECO:0000259" key="9">
    <source>
        <dbReference type="PROSITE" id="PS50928"/>
    </source>
</evidence>
<evidence type="ECO:0000256" key="5">
    <source>
        <dbReference type="ARBA" id="ARBA00022970"/>
    </source>
</evidence>
<feature type="transmembrane region" description="Helical" evidence="8">
    <location>
        <begin position="99"/>
        <end position="118"/>
    </location>
</feature>
<evidence type="ECO:0000256" key="1">
    <source>
        <dbReference type="ARBA" id="ARBA00004651"/>
    </source>
</evidence>
<evidence type="ECO:0000256" key="2">
    <source>
        <dbReference type="ARBA" id="ARBA00022448"/>
    </source>
</evidence>
<evidence type="ECO:0000313" key="11">
    <source>
        <dbReference type="Proteomes" id="UP001180087"/>
    </source>
</evidence>
<feature type="domain" description="ABC transmembrane type-1" evidence="9">
    <location>
        <begin position="30"/>
        <end position="218"/>
    </location>
</feature>
<gene>
    <name evidence="10" type="ORF">QR721_04090</name>
</gene>
<dbReference type="SUPFAM" id="SSF161098">
    <property type="entry name" value="MetI-like"/>
    <property type="match status" value="1"/>
</dbReference>
<evidence type="ECO:0000256" key="4">
    <source>
        <dbReference type="ARBA" id="ARBA00022692"/>
    </source>
</evidence>
<keyword evidence="3" id="KW-1003">Cell membrane</keyword>
<dbReference type="Gene3D" id="1.10.3720.10">
    <property type="entry name" value="MetI-like"/>
    <property type="match status" value="1"/>
</dbReference>
<dbReference type="NCBIfam" id="TIGR01726">
    <property type="entry name" value="HEQRo_perm_3TM"/>
    <property type="match status" value="1"/>
</dbReference>
<dbReference type="InterPro" id="IPR035906">
    <property type="entry name" value="MetI-like_sf"/>
</dbReference>
<sequence>MKFDPSKFDPANIFDFQLAWDYLPFILGGVPITIIITVIGMAIGLVIGFILAAARNAKMKMLRWPARLYISFFRGIPVLVLLFILYFGLPMLGLELTAFVSACLGFGLTGAAFIAEIYRAAFNSIDRGQWEAGRALNLSWIQTMWKVIMPQAVRTAIPPLGNVFMDMLKATSLAAVITIPDLFQKAQMVAGRTYDTMTVYILAALIYWPLCVIISVVQERLEKRFSKFL</sequence>
<keyword evidence="6 8" id="KW-1133">Transmembrane helix</keyword>
<evidence type="ECO:0000256" key="3">
    <source>
        <dbReference type="ARBA" id="ARBA00022475"/>
    </source>
</evidence>
<dbReference type="CDD" id="cd06261">
    <property type="entry name" value="TM_PBP2"/>
    <property type="match status" value="1"/>
</dbReference>
<evidence type="ECO:0000256" key="6">
    <source>
        <dbReference type="ARBA" id="ARBA00022989"/>
    </source>
</evidence>
<feature type="transmembrane region" description="Helical" evidence="8">
    <location>
        <begin position="199"/>
        <end position="217"/>
    </location>
</feature>
<dbReference type="EMBL" id="CP129113">
    <property type="protein sequence ID" value="WLV25416.1"/>
    <property type="molecule type" value="Genomic_DNA"/>
</dbReference>
<dbReference type="RefSeq" id="WP_348029204.1">
    <property type="nucleotide sequence ID" value="NZ_CP129113.1"/>
</dbReference>
<dbReference type="PANTHER" id="PTHR30614:SF0">
    <property type="entry name" value="L-CYSTINE TRANSPORT SYSTEM PERMEASE PROTEIN TCYL"/>
    <property type="match status" value="1"/>
</dbReference>
<dbReference type="Proteomes" id="UP001180087">
    <property type="component" value="Chromosome"/>
</dbReference>
<reference evidence="10" key="1">
    <citation type="submission" date="2023-06" db="EMBL/GenBank/DDBJ databases">
        <title>A Treasure from Seagulls: Isolation and Description of Aciduricobacillus qingdaonensis gen. nov., sp. nov., a Rare Obligately Uric Acid-utilizing Member in the Family Bacillaceae.</title>
        <authorList>
            <person name="Liu W."/>
            <person name="Wang B."/>
        </authorList>
    </citation>
    <scope>NUCLEOTIDE SEQUENCE</scope>
    <source>
        <strain evidence="10">44XB</strain>
    </source>
</reference>
<evidence type="ECO:0000256" key="8">
    <source>
        <dbReference type="RuleBase" id="RU363032"/>
    </source>
</evidence>